<dbReference type="EMBL" id="CDMZ01004364">
    <property type="protein sequence ID" value="CEM49520.1"/>
    <property type="molecule type" value="Genomic_DNA"/>
</dbReference>
<dbReference type="InterPro" id="IPR028994">
    <property type="entry name" value="Integrin_alpha_N"/>
</dbReference>
<name>A0A0G4HYC0_9ALVE</name>
<evidence type="ECO:0000313" key="2">
    <source>
        <dbReference type="EMBL" id="CEM49520.1"/>
    </source>
</evidence>
<sequence length="424" mass="46244">MSTFGPLEGGTVQVARDVSRYFGMNATSSISEIEMKKVTGGFKWPNAVRTVPEDFFGSKAFLVPDGFLVPLHKSGGLFLVFVDDDLQETAKCTISAKSGFFHHKGIWIDIDLDGLPDLLTSRSDAKAGDGELLWLKNPGGVSASQCGEWEERVITKGPDVLFAVLGDDGFEGKSKRSPALHTAEEEEEEEDTPESHRLTVFASEFFNKRLVRYSINRPEGTVEDSLVIDDTLDKVYSVTPVDLNVDGWMDLLVNNHQMDSDSTKGMVVAYEALDKDGKAFKRHTLLEGFENKKSKSIIPVPNMSPGFPVPVWPRKVQQGHEPPHVLIAGDGDFTLHLLRPKTVTATGGGVAGTSSSSFSFSFEYEHEKVLEADGTIAFAVPFDLDGDGWTEVVAPNYDTGKVEVFGFTDAKGEELGAVSELIVA</sequence>
<protein>
    <submittedName>
        <fullName evidence="2">Uncharacterized protein</fullName>
    </submittedName>
</protein>
<feature type="region of interest" description="Disordered" evidence="1">
    <location>
        <begin position="172"/>
        <end position="195"/>
    </location>
</feature>
<accession>A0A0G4HYC0</accession>
<evidence type="ECO:0000256" key="1">
    <source>
        <dbReference type="SAM" id="MobiDB-lite"/>
    </source>
</evidence>
<dbReference type="PANTHER" id="PTHR35836">
    <property type="entry name" value="VCBS REPEAT-CONTAINING PROTEIN"/>
    <property type="match status" value="1"/>
</dbReference>
<dbReference type="VEuPathDB" id="CryptoDB:Cvel_9448"/>
<dbReference type="AlphaFoldDB" id="A0A0G4HYC0"/>
<gene>
    <name evidence="2" type="ORF">Cvel_9448</name>
</gene>
<dbReference type="PANTHER" id="PTHR35836:SF1">
    <property type="entry name" value="VCBS REPEAT-CONTAINING PROTEIN"/>
    <property type="match status" value="1"/>
</dbReference>
<reference evidence="2" key="1">
    <citation type="submission" date="2014-11" db="EMBL/GenBank/DDBJ databases">
        <authorList>
            <person name="Otto D Thomas"/>
            <person name="Naeem Raeece"/>
        </authorList>
    </citation>
    <scope>NUCLEOTIDE SEQUENCE</scope>
</reference>
<proteinExistence type="predicted"/>
<dbReference type="SUPFAM" id="SSF69318">
    <property type="entry name" value="Integrin alpha N-terminal domain"/>
    <property type="match status" value="1"/>
</dbReference>
<organism evidence="2">
    <name type="scientific">Chromera velia CCMP2878</name>
    <dbReference type="NCBI Taxonomy" id="1169474"/>
    <lineage>
        <taxon>Eukaryota</taxon>
        <taxon>Sar</taxon>
        <taxon>Alveolata</taxon>
        <taxon>Colpodellida</taxon>
        <taxon>Chromeraceae</taxon>
        <taxon>Chromera</taxon>
    </lineage>
</organism>